<dbReference type="Proteomes" id="UP000244855">
    <property type="component" value="Unassembled WGS sequence"/>
</dbReference>
<evidence type="ECO:0000256" key="5">
    <source>
        <dbReference type="PIRSR" id="PIRSR602401-1"/>
    </source>
</evidence>
<reference evidence="8 9" key="1">
    <citation type="journal article" date="2018" name="Sci. Rep.">
        <title>Comparative genomics provides insights into the lifestyle and reveals functional heterogeneity of dark septate endophytic fungi.</title>
        <authorList>
            <person name="Knapp D.G."/>
            <person name="Nemeth J.B."/>
            <person name="Barry K."/>
            <person name="Hainaut M."/>
            <person name="Henrissat B."/>
            <person name="Johnson J."/>
            <person name="Kuo A."/>
            <person name="Lim J.H.P."/>
            <person name="Lipzen A."/>
            <person name="Nolan M."/>
            <person name="Ohm R.A."/>
            <person name="Tamas L."/>
            <person name="Grigoriev I.V."/>
            <person name="Spatafora J.W."/>
            <person name="Nagy L.G."/>
            <person name="Kovacs G.M."/>
        </authorList>
    </citation>
    <scope>NUCLEOTIDE SEQUENCE [LARGE SCALE GENOMIC DNA]</scope>
    <source>
        <strain evidence="8 9">DSE2036</strain>
    </source>
</reference>
<comment type="cofactor">
    <cofactor evidence="5">
        <name>heme</name>
        <dbReference type="ChEBI" id="CHEBI:30413"/>
    </cofactor>
</comment>
<feature type="transmembrane region" description="Helical" evidence="7">
    <location>
        <begin position="290"/>
        <end position="311"/>
    </location>
</feature>
<dbReference type="InterPro" id="IPR050364">
    <property type="entry name" value="Cytochrome_P450_fung"/>
</dbReference>
<dbReference type="EMBL" id="KZ805639">
    <property type="protein sequence ID" value="PVH92859.1"/>
    <property type="molecule type" value="Genomic_DNA"/>
</dbReference>
<keyword evidence="7" id="KW-1133">Transmembrane helix</keyword>
<dbReference type="GO" id="GO:0005506">
    <property type="term" value="F:iron ion binding"/>
    <property type="evidence" value="ECO:0007669"/>
    <property type="project" value="InterPro"/>
</dbReference>
<keyword evidence="5 6" id="KW-0349">Heme</keyword>
<keyword evidence="7" id="KW-0472">Membrane</keyword>
<comment type="similarity">
    <text evidence="1 6">Belongs to the cytochrome P450 family.</text>
</comment>
<protein>
    <submittedName>
        <fullName evidence="8">Cytochrome P450</fullName>
    </submittedName>
</protein>
<dbReference type="PANTHER" id="PTHR46300">
    <property type="entry name" value="P450, PUTATIVE (EUROFUNG)-RELATED-RELATED"/>
    <property type="match status" value="1"/>
</dbReference>
<proteinExistence type="inferred from homology"/>
<evidence type="ECO:0000313" key="9">
    <source>
        <dbReference type="Proteomes" id="UP000244855"/>
    </source>
</evidence>
<accession>A0A2V1D6T3</accession>
<organism evidence="8 9">
    <name type="scientific">Periconia macrospinosa</name>
    <dbReference type="NCBI Taxonomy" id="97972"/>
    <lineage>
        <taxon>Eukaryota</taxon>
        <taxon>Fungi</taxon>
        <taxon>Dikarya</taxon>
        <taxon>Ascomycota</taxon>
        <taxon>Pezizomycotina</taxon>
        <taxon>Dothideomycetes</taxon>
        <taxon>Pleosporomycetidae</taxon>
        <taxon>Pleosporales</taxon>
        <taxon>Massarineae</taxon>
        <taxon>Periconiaceae</taxon>
        <taxon>Periconia</taxon>
    </lineage>
</organism>
<feature type="binding site" description="axial binding residue" evidence="5">
    <location>
        <position position="442"/>
    </location>
    <ligand>
        <name>heme</name>
        <dbReference type="ChEBI" id="CHEBI:30413"/>
    </ligand>
    <ligandPart>
        <name>Fe</name>
        <dbReference type="ChEBI" id="CHEBI:18248"/>
    </ligandPart>
</feature>
<evidence type="ECO:0000256" key="6">
    <source>
        <dbReference type="RuleBase" id="RU000461"/>
    </source>
</evidence>
<dbReference type="GO" id="GO:0020037">
    <property type="term" value="F:heme binding"/>
    <property type="evidence" value="ECO:0007669"/>
    <property type="project" value="InterPro"/>
</dbReference>
<dbReference type="Pfam" id="PF00067">
    <property type="entry name" value="p450"/>
    <property type="match status" value="1"/>
</dbReference>
<dbReference type="STRING" id="97972.A0A2V1D6T3"/>
<sequence length="539" mass="62243">MHPFTLYVAGIAVFGWALYQFAIAISKRNAKYNPRGLPGPTLLPYIGRVHDLPIEFMWLKFKEWADTYGPIYRTKMLGANFIVISDESIAEDILVKRGKINSDRPQIQSLFDAKSTHGSMEYLPLMGRNQYWARQRKFTHSHLTEATNAQYYGIMEFEVKRWLHRLLTEPDNFYFTLEDMASKIMSTLTWDDHTISTALTPSAWGLLTQMSPAGPITNVLTPLWHLPQFMNPWKIAERKRHDEQQAWFMEQLLNTRRKMEKGKQRACVTRTYLETAAKTSISGDYEASCVLGMMALVGIFTVVGPLSYFLVSMVHHPEWQTKCQEEIDRVCQGRLPVLSDMPNLPILRACIKETMRWRPNVPTGVAHESEADDWYGEYFIPKGSRLLPLDYAFLRNPVKYPDPESFRPERWLESGWPTFQEPLTKFPNIKGMTSFGWGQRQCLGMSLTQDETVVACGGLLWAFNLKKKVDPKTGNQIEVPTDKSNSLLIVKPDPFEMDFQPRSEEKRQQVIEEWYTAEAKESAERAAFLREAEKKEVLI</sequence>
<dbReference type="Gene3D" id="1.10.630.10">
    <property type="entry name" value="Cytochrome P450"/>
    <property type="match status" value="1"/>
</dbReference>
<dbReference type="PANTHER" id="PTHR46300:SF6">
    <property type="entry name" value="CYTOCHROME P450 2C30"/>
    <property type="match status" value="1"/>
</dbReference>
<evidence type="ECO:0000256" key="4">
    <source>
        <dbReference type="ARBA" id="ARBA00023004"/>
    </source>
</evidence>
<dbReference type="OrthoDB" id="1103324at2759"/>
<gene>
    <name evidence="8" type="ORF">DM02DRAFT_677229</name>
</gene>
<evidence type="ECO:0000256" key="2">
    <source>
        <dbReference type="ARBA" id="ARBA00022723"/>
    </source>
</evidence>
<evidence type="ECO:0000256" key="7">
    <source>
        <dbReference type="SAM" id="Phobius"/>
    </source>
</evidence>
<keyword evidence="3 6" id="KW-0560">Oxidoreductase</keyword>
<evidence type="ECO:0000256" key="1">
    <source>
        <dbReference type="ARBA" id="ARBA00010617"/>
    </source>
</evidence>
<keyword evidence="7" id="KW-0812">Transmembrane</keyword>
<feature type="transmembrane region" description="Helical" evidence="7">
    <location>
        <begin position="6"/>
        <end position="25"/>
    </location>
</feature>
<dbReference type="GO" id="GO:0004497">
    <property type="term" value="F:monooxygenase activity"/>
    <property type="evidence" value="ECO:0007669"/>
    <property type="project" value="UniProtKB-KW"/>
</dbReference>
<evidence type="ECO:0000256" key="3">
    <source>
        <dbReference type="ARBA" id="ARBA00023002"/>
    </source>
</evidence>
<dbReference type="SUPFAM" id="SSF48264">
    <property type="entry name" value="Cytochrome P450"/>
    <property type="match status" value="1"/>
</dbReference>
<dbReference type="InterPro" id="IPR036396">
    <property type="entry name" value="Cyt_P450_sf"/>
</dbReference>
<dbReference type="GO" id="GO:0016705">
    <property type="term" value="F:oxidoreductase activity, acting on paired donors, with incorporation or reduction of molecular oxygen"/>
    <property type="evidence" value="ECO:0007669"/>
    <property type="project" value="InterPro"/>
</dbReference>
<dbReference type="AlphaFoldDB" id="A0A2V1D6T3"/>
<keyword evidence="2 5" id="KW-0479">Metal-binding</keyword>
<name>A0A2V1D6T3_9PLEO</name>
<dbReference type="InterPro" id="IPR017972">
    <property type="entry name" value="Cyt_P450_CS"/>
</dbReference>
<dbReference type="InterPro" id="IPR001128">
    <property type="entry name" value="Cyt_P450"/>
</dbReference>
<dbReference type="PROSITE" id="PS00086">
    <property type="entry name" value="CYTOCHROME_P450"/>
    <property type="match status" value="1"/>
</dbReference>
<dbReference type="PRINTS" id="PR00463">
    <property type="entry name" value="EP450I"/>
</dbReference>
<keyword evidence="4 5" id="KW-0408">Iron</keyword>
<dbReference type="InterPro" id="IPR002401">
    <property type="entry name" value="Cyt_P450_E_grp-I"/>
</dbReference>
<keyword evidence="6" id="KW-0503">Monooxygenase</keyword>
<evidence type="ECO:0000313" key="8">
    <source>
        <dbReference type="EMBL" id="PVH92859.1"/>
    </source>
</evidence>
<keyword evidence="9" id="KW-1185">Reference proteome</keyword>